<reference evidence="3" key="1">
    <citation type="journal article" date="2019" name="Int. J. Syst. Evol. Microbiol.">
        <title>The Global Catalogue of Microorganisms (GCM) 10K type strain sequencing project: providing services to taxonomists for standard genome sequencing and annotation.</title>
        <authorList>
            <consortium name="The Broad Institute Genomics Platform"/>
            <consortium name="The Broad Institute Genome Sequencing Center for Infectious Disease"/>
            <person name="Wu L."/>
            <person name="Ma J."/>
        </authorList>
    </citation>
    <scope>NUCLEOTIDE SEQUENCE [LARGE SCALE GENOMIC DNA]</scope>
    <source>
        <strain evidence="3">CGMCC 4.5581</strain>
    </source>
</reference>
<keyword evidence="1" id="KW-1133">Transmembrane helix</keyword>
<keyword evidence="1" id="KW-0472">Membrane</keyword>
<comment type="caution">
    <text evidence="2">The sequence shown here is derived from an EMBL/GenBank/DDBJ whole genome shotgun (WGS) entry which is preliminary data.</text>
</comment>
<accession>A0ABQ2FX83</accession>
<gene>
    <name evidence="2" type="ORF">GCM10011589_18710</name>
</gene>
<dbReference type="Proteomes" id="UP000648663">
    <property type="component" value="Unassembled WGS sequence"/>
</dbReference>
<name>A0ABQ2FX83_9ACTN</name>
<keyword evidence="1" id="KW-0812">Transmembrane</keyword>
<feature type="transmembrane region" description="Helical" evidence="1">
    <location>
        <begin position="20"/>
        <end position="42"/>
    </location>
</feature>
<dbReference type="EMBL" id="BMMI01000003">
    <property type="protein sequence ID" value="GGL62771.1"/>
    <property type="molecule type" value="Genomic_DNA"/>
</dbReference>
<evidence type="ECO:0000256" key="1">
    <source>
        <dbReference type="SAM" id="Phobius"/>
    </source>
</evidence>
<evidence type="ECO:0000313" key="3">
    <source>
        <dbReference type="Proteomes" id="UP000648663"/>
    </source>
</evidence>
<evidence type="ECO:0000313" key="2">
    <source>
        <dbReference type="EMBL" id="GGL62771.1"/>
    </source>
</evidence>
<proteinExistence type="predicted"/>
<protein>
    <submittedName>
        <fullName evidence="2">Uncharacterized protein</fullName>
    </submittedName>
</protein>
<sequence>MVRFCRADTGLTAGSAQYEVPVIVAVVALSWAAVSGVVALVVGGCIRMADDRAPLTDDLIGLPADLTVADVLGGRSPQPSH</sequence>
<organism evidence="2 3">
    <name type="scientific">Modestobacter marinus</name>
    <dbReference type="NCBI Taxonomy" id="477641"/>
    <lineage>
        <taxon>Bacteria</taxon>
        <taxon>Bacillati</taxon>
        <taxon>Actinomycetota</taxon>
        <taxon>Actinomycetes</taxon>
        <taxon>Geodermatophilales</taxon>
        <taxon>Geodermatophilaceae</taxon>
        <taxon>Modestobacter</taxon>
    </lineage>
</organism>
<keyword evidence="3" id="KW-1185">Reference proteome</keyword>